<dbReference type="InterPro" id="IPR052217">
    <property type="entry name" value="Mito/Peroxisomal_Carrier"/>
</dbReference>
<evidence type="ECO:0008006" key="14">
    <source>
        <dbReference type="Google" id="ProtNLM"/>
    </source>
</evidence>
<keyword evidence="4 8" id="KW-0812">Transmembrane</keyword>
<gene>
    <name evidence="12" type="ORF">M231_03388</name>
</gene>
<evidence type="ECO:0000256" key="10">
    <source>
        <dbReference type="SAM" id="MobiDB-lite"/>
    </source>
</evidence>
<evidence type="ECO:0000256" key="11">
    <source>
        <dbReference type="SAM" id="Phobius"/>
    </source>
</evidence>
<dbReference type="STRING" id="5217.A0A4Q1BN80"/>
<dbReference type="Gene3D" id="1.50.40.10">
    <property type="entry name" value="Mitochondrial carrier domain"/>
    <property type="match status" value="1"/>
</dbReference>
<accession>A0A4Q1BN80</accession>
<dbReference type="EMBL" id="SDIL01000033">
    <property type="protein sequence ID" value="RXK39309.1"/>
    <property type="molecule type" value="Genomic_DNA"/>
</dbReference>
<dbReference type="PANTHER" id="PTHR45939:SF2">
    <property type="entry name" value="CARRIER PROTEIN, PUTATIVE (AFU_ORTHOLOGUE AFUA_2G13870)-RELATED"/>
    <property type="match status" value="1"/>
</dbReference>
<keyword evidence="5" id="KW-0677">Repeat</keyword>
<evidence type="ECO:0000256" key="6">
    <source>
        <dbReference type="ARBA" id="ARBA00022989"/>
    </source>
</evidence>
<evidence type="ECO:0000313" key="13">
    <source>
        <dbReference type="Proteomes" id="UP000289152"/>
    </source>
</evidence>
<comment type="similarity">
    <text evidence="2 9">Belongs to the mitochondrial carrier (TC 2.A.29) family.</text>
</comment>
<proteinExistence type="inferred from homology"/>
<evidence type="ECO:0000256" key="9">
    <source>
        <dbReference type="RuleBase" id="RU000488"/>
    </source>
</evidence>
<keyword evidence="3 9" id="KW-0813">Transport</keyword>
<feature type="transmembrane region" description="Helical" evidence="11">
    <location>
        <begin position="234"/>
        <end position="256"/>
    </location>
</feature>
<comment type="caution">
    <text evidence="12">The sequence shown here is derived from an EMBL/GenBank/DDBJ whole genome shotgun (WGS) entry which is preliminary data.</text>
</comment>
<feature type="transmembrane region" description="Helical" evidence="11">
    <location>
        <begin position="201"/>
        <end position="222"/>
    </location>
</feature>
<dbReference type="InterPro" id="IPR018108">
    <property type="entry name" value="MCP_transmembrane"/>
</dbReference>
<reference evidence="12 13" key="1">
    <citation type="submission" date="2016-06" db="EMBL/GenBank/DDBJ databases">
        <title>Evolution of pathogenesis and genome organization in the Tremellales.</title>
        <authorList>
            <person name="Cuomo C."/>
            <person name="Litvintseva A."/>
            <person name="Heitman J."/>
            <person name="Chen Y."/>
            <person name="Sun S."/>
            <person name="Springer D."/>
            <person name="Dromer F."/>
            <person name="Young S."/>
            <person name="Zeng Q."/>
            <person name="Chapman S."/>
            <person name="Gujja S."/>
            <person name="Saif S."/>
            <person name="Birren B."/>
        </authorList>
    </citation>
    <scope>NUCLEOTIDE SEQUENCE [LARGE SCALE GENOMIC DNA]</scope>
    <source>
        <strain evidence="12 13">ATCC 28783</strain>
    </source>
</reference>
<evidence type="ECO:0000256" key="8">
    <source>
        <dbReference type="PROSITE-ProRule" id="PRU00282"/>
    </source>
</evidence>
<dbReference type="VEuPathDB" id="FungiDB:TREMEDRAFT_29248"/>
<sequence>MDSSLPPILQASSGAIGYHASYSLVNLADSSLPGVLRLLFSLYRRHGLLALYRGLPADTLSTLLSSFIYFFTYSALHKTSLLRPQVYIPAVISSPAGIGGLDTKAGKVLTHPATTFDPVREVLIGVIAGVISKGLTLPISAICVRQQLGEKEEEHENDKDNDKMERSSRDSKSKSTSIWTTINSLRAEGLPILFSGFAPTIPLALLPSLTLYINTLLLRLIVPSRHRAHPKGSVTFLLAALSNAIATFPLYPLVLLKALSQSGTTRQKERSSKGVMDRAGEMQLTLGHIVRTEGMQGLYKGLEGQLLKGFVQQGVMMLVKQRVEELMSRMHKAKL</sequence>
<keyword evidence="6 11" id="KW-1133">Transmembrane helix</keyword>
<evidence type="ECO:0000256" key="4">
    <source>
        <dbReference type="ARBA" id="ARBA00022692"/>
    </source>
</evidence>
<dbReference type="OrthoDB" id="18574at2759"/>
<feature type="repeat" description="Solcar" evidence="8">
    <location>
        <begin position="230"/>
        <end position="326"/>
    </location>
</feature>
<dbReference type="InParanoid" id="A0A4Q1BN80"/>
<protein>
    <recommendedName>
        <fullName evidence="14">Mitochondrial carrier protein</fullName>
    </recommendedName>
</protein>
<dbReference type="PROSITE" id="PS50920">
    <property type="entry name" value="SOLCAR"/>
    <property type="match status" value="1"/>
</dbReference>
<feature type="region of interest" description="Disordered" evidence="10">
    <location>
        <begin position="150"/>
        <end position="173"/>
    </location>
</feature>
<dbReference type="InterPro" id="IPR023395">
    <property type="entry name" value="MCP_dom_sf"/>
</dbReference>
<dbReference type="AlphaFoldDB" id="A0A4Q1BN80"/>
<dbReference type="GO" id="GO:0015217">
    <property type="term" value="F:ADP transmembrane transporter activity"/>
    <property type="evidence" value="ECO:0007669"/>
    <property type="project" value="TreeGrafter"/>
</dbReference>
<evidence type="ECO:0000313" key="12">
    <source>
        <dbReference type="EMBL" id="RXK39309.1"/>
    </source>
</evidence>
<dbReference type="Proteomes" id="UP000289152">
    <property type="component" value="Unassembled WGS sequence"/>
</dbReference>
<dbReference type="GO" id="GO:0016020">
    <property type="term" value="C:membrane"/>
    <property type="evidence" value="ECO:0007669"/>
    <property type="project" value="UniProtKB-SubCell"/>
</dbReference>
<name>A0A4Q1BN80_TREME</name>
<organism evidence="12 13">
    <name type="scientific">Tremella mesenterica</name>
    <name type="common">Jelly fungus</name>
    <dbReference type="NCBI Taxonomy" id="5217"/>
    <lineage>
        <taxon>Eukaryota</taxon>
        <taxon>Fungi</taxon>
        <taxon>Dikarya</taxon>
        <taxon>Basidiomycota</taxon>
        <taxon>Agaricomycotina</taxon>
        <taxon>Tremellomycetes</taxon>
        <taxon>Tremellales</taxon>
        <taxon>Tremellaceae</taxon>
        <taxon>Tremella</taxon>
    </lineage>
</organism>
<keyword evidence="7 8" id="KW-0472">Membrane</keyword>
<comment type="subcellular location">
    <subcellularLocation>
        <location evidence="1">Membrane</location>
        <topology evidence="1">Multi-pass membrane protein</topology>
    </subcellularLocation>
</comment>
<evidence type="ECO:0000256" key="7">
    <source>
        <dbReference type="ARBA" id="ARBA00023136"/>
    </source>
</evidence>
<evidence type="ECO:0000256" key="5">
    <source>
        <dbReference type="ARBA" id="ARBA00022737"/>
    </source>
</evidence>
<dbReference type="PANTHER" id="PTHR45939">
    <property type="entry name" value="PEROXISOMAL MEMBRANE PROTEIN PMP34-RELATED"/>
    <property type="match status" value="1"/>
</dbReference>
<keyword evidence="13" id="KW-1185">Reference proteome</keyword>
<evidence type="ECO:0000256" key="2">
    <source>
        <dbReference type="ARBA" id="ARBA00006375"/>
    </source>
</evidence>
<dbReference type="SUPFAM" id="SSF103506">
    <property type="entry name" value="Mitochondrial carrier"/>
    <property type="match status" value="1"/>
</dbReference>
<evidence type="ECO:0000256" key="3">
    <source>
        <dbReference type="ARBA" id="ARBA00022448"/>
    </source>
</evidence>
<evidence type="ECO:0000256" key="1">
    <source>
        <dbReference type="ARBA" id="ARBA00004141"/>
    </source>
</evidence>
<dbReference type="Pfam" id="PF00153">
    <property type="entry name" value="Mito_carr"/>
    <property type="match status" value="3"/>
</dbReference>